<proteinExistence type="predicted"/>
<organism evidence="2 3">
    <name type="scientific">candidate division TA06 bacterium DG_24</name>
    <dbReference type="NCBI Taxonomy" id="1703770"/>
    <lineage>
        <taxon>Bacteria</taxon>
        <taxon>Bacteria division TA06</taxon>
    </lineage>
</organism>
<dbReference type="STRING" id="1703770.AMJ39_06675"/>
<sequence>MNQRGTASTGELRRFGIGLGVGFALLGTILTLRGWGYSPYLFGISGLLLLLGIFLPLALARLYPLWMAGARAIGWLTTTIVLCLVFYLVFTPVALLLRLIGRDYLARRWDRDATSYWQPRERTEQTTQSYERQF</sequence>
<protein>
    <recommendedName>
        <fullName evidence="4">SxtJ</fullName>
    </recommendedName>
</protein>
<dbReference type="AlphaFoldDB" id="A0A0S7WRQ7"/>
<keyword evidence="1" id="KW-0812">Transmembrane</keyword>
<dbReference type="EMBL" id="LIZS01000038">
    <property type="protein sequence ID" value="KPJ52877.1"/>
    <property type="molecule type" value="Genomic_DNA"/>
</dbReference>
<keyword evidence="1" id="KW-0472">Membrane</keyword>
<evidence type="ECO:0000313" key="2">
    <source>
        <dbReference type="EMBL" id="KPJ52877.1"/>
    </source>
</evidence>
<name>A0A0S7WRQ7_UNCT6</name>
<evidence type="ECO:0008006" key="4">
    <source>
        <dbReference type="Google" id="ProtNLM"/>
    </source>
</evidence>
<dbReference type="InterPro" id="IPR045781">
    <property type="entry name" value="SxtJ"/>
</dbReference>
<evidence type="ECO:0000313" key="3">
    <source>
        <dbReference type="Proteomes" id="UP000052008"/>
    </source>
</evidence>
<dbReference type="Pfam" id="PF19588">
    <property type="entry name" value="SxtJ"/>
    <property type="match status" value="1"/>
</dbReference>
<gene>
    <name evidence="2" type="ORF">AMJ39_06675</name>
</gene>
<feature type="transmembrane region" description="Helical" evidence="1">
    <location>
        <begin position="12"/>
        <end position="32"/>
    </location>
</feature>
<keyword evidence="1" id="KW-1133">Transmembrane helix</keyword>
<feature type="transmembrane region" description="Helical" evidence="1">
    <location>
        <begin position="72"/>
        <end position="97"/>
    </location>
</feature>
<evidence type="ECO:0000256" key="1">
    <source>
        <dbReference type="SAM" id="Phobius"/>
    </source>
</evidence>
<comment type="caution">
    <text evidence="2">The sequence shown here is derived from an EMBL/GenBank/DDBJ whole genome shotgun (WGS) entry which is preliminary data.</text>
</comment>
<dbReference type="Proteomes" id="UP000052008">
    <property type="component" value="Unassembled WGS sequence"/>
</dbReference>
<accession>A0A0S7WRQ7</accession>
<reference evidence="2 3" key="1">
    <citation type="journal article" date="2015" name="Microbiome">
        <title>Genomic resolution of linkages in carbon, nitrogen, and sulfur cycling among widespread estuary sediment bacteria.</title>
        <authorList>
            <person name="Baker B.J."/>
            <person name="Lazar C.S."/>
            <person name="Teske A.P."/>
            <person name="Dick G.J."/>
        </authorList>
    </citation>
    <scope>NUCLEOTIDE SEQUENCE [LARGE SCALE GENOMIC DNA]</scope>
    <source>
        <strain evidence="2">DG_24</strain>
    </source>
</reference>
<feature type="transmembrane region" description="Helical" evidence="1">
    <location>
        <begin position="39"/>
        <end position="60"/>
    </location>
</feature>